<evidence type="ECO:0000256" key="1">
    <source>
        <dbReference type="SAM" id="Phobius"/>
    </source>
</evidence>
<dbReference type="STRING" id="68895.RR42_s0228"/>
<evidence type="ECO:0000313" key="3">
    <source>
        <dbReference type="Proteomes" id="UP000031843"/>
    </source>
</evidence>
<name>A0A0C4YIZ1_9BURK</name>
<reference evidence="2 3" key="1">
    <citation type="journal article" date="2015" name="Genome Announc.">
        <title>Complete Genome Sequence of Cupriavidus basilensis 4G11, Isolated from the Oak Ridge Field Research Center Site.</title>
        <authorList>
            <person name="Ray J."/>
            <person name="Waters R.J."/>
            <person name="Skerker J.M."/>
            <person name="Kuehl J.V."/>
            <person name="Price M.N."/>
            <person name="Huang J."/>
            <person name="Chakraborty R."/>
            <person name="Arkin A.P."/>
            <person name="Deutschbauer A."/>
        </authorList>
    </citation>
    <scope>NUCLEOTIDE SEQUENCE [LARGE SCALE GENOMIC DNA]</scope>
    <source>
        <strain evidence="2">4G11</strain>
    </source>
</reference>
<keyword evidence="1" id="KW-0812">Transmembrane</keyword>
<feature type="transmembrane region" description="Helical" evidence="1">
    <location>
        <begin position="174"/>
        <end position="194"/>
    </location>
</feature>
<dbReference type="Pfam" id="PF04307">
    <property type="entry name" value="YdjM"/>
    <property type="match status" value="1"/>
</dbReference>
<proteinExistence type="predicted"/>
<dbReference type="KEGG" id="cbw:RR42_s0228"/>
<evidence type="ECO:0000313" key="2">
    <source>
        <dbReference type="EMBL" id="AJG21824.1"/>
    </source>
</evidence>
<sequence>MRAVDTCKPNPGSERCSFAVRSATIAPLHFMAPDGRINVMASSKAHHATGWAAGLAAAAVVAKSGAGGPYHMAAVLAFFAGVAGGGAPDWLEVAWWSGSRRLWITHRTWTHWGIAWLALLVFAHRALGAHALAAPAFGFACGGLMHLLADWPNPLGVPWILGRHSLNWWKSGRCDLLVVAASWMGALALSRHVWFHGTHGLDLLQYLRAWHLRV</sequence>
<keyword evidence="3" id="KW-1185">Reference proteome</keyword>
<gene>
    <name evidence="2" type="ORF">RR42_s0228</name>
</gene>
<protein>
    <recommendedName>
        <fullName evidence="4">Metal-dependent hydrolase</fullName>
    </recommendedName>
</protein>
<dbReference type="EMBL" id="CP010537">
    <property type="protein sequence ID" value="AJG21824.1"/>
    <property type="molecule type" value="Genomic_DNA"/>
</dbReference>
<dbReference type="InterPro" id="IPR007404">
    <property type="entry name" value="YdjM-like"/>
</dbReference>
<organism evidence="2 3">
    <name type="scientific">Cupriavidus basilensis</name>
    <dbReference type="NCBI Taxonomy" id="68895"/>
    <lineage>
        <taxon>Bacteria</taxon>
        <taxon>Pseudomonadati</taxon>
        <taxon>Pseudomonadota</taxon>
        <taxon>Betaproteobacteria</taxon>
        <taxon>Burkholderiales</taxon>
        <taxon>Burkholderiaceae</taxon>
        <taxon>Cupriavidus</taxon>
    </lineage>
</organism>
<feature type="transmembrane region" description="Helical" evidence="1">
    <location>
        <begin position="133"/>
        <end position="153"/>
    </location>
</feature>
<evidence type="ECO:0008006" key="4">
    <source>
        <dbReference type="Google" id="ProtNLM"/>
    </source>
</evidence>
<keyword evidence="1" id="KW-1133">Transmembrane helix</keyword>
<dbReference type="AlphaFoldDB" id="A0A0C4YIZ1"/>
<dbReference type="Proteomes" id="UP000031843">
    <property type="component" value="Chromosome secondary"/>
</dbReference>
<accession>A0A0C4YIZ1</accession>
<keyword evidence="1" id="KW-0472">Membrane</keyword>
<feature type="transmembrane region" description="Helical" evidence="1">
    <location>
        <begin position="109"/>
        <end position="127"/>
    </location>
</feature>